<organism evidence="3 4">
    <name type="scientific">Methylobacterium dankookense</name>
    <dbReference type="NCBI Taxonomy" id="560405"/>
    <lineage>
        <taxon>Bacteria</taxon>
        <taxon>Pseudomonadati</taxon>
        <taxon>Pseudomonadota</taxon>
        <taxon>Alphaproteobacteria</taxon>
        <taxon>Hyphomicrobiales</taxon>
        <taxon>Methylobacteriaceae</taxon>
        <taxon>Methylobacterium</taxon>
    </lineage>
</organism>
<reference evidence="2" key="3">
    <citation type="submission" date="2021-08" db="EMBL/GenBank/DDBJ databases">
        <authorList>
            <person name="Tani A."/>
            <person name="Ola A."/>
            <person name="Ogura Y."/>
            <person name="Katsura K."/>
            <person name="Hayashi T."/>
        </authorList>
    </citation>
    <scope>NUCLEOTIDE SEQUENCE</scope>
    <source>
        <strain evidence="2">DSM 22415</strain>
    </source>
</reference>
<protein>
    <submittedName>
        <fullName evidence="3">Uncharacterized protein</fullName>
    </submittedName>
</protein>
<evidence type="ECO:0000313" key="5">
    <source>
        <dbReference type="Proteomes" id="UP001055303"/>
    </source>
</evidence>
<sequence>MLVRTLAVALVAAQPTAHAAPMSPHRSSPFYRTAKFVPPSPATYAAPGMDGRIARAPSVRRVAPVPAAGRLPNQQVGPMRERFVRDICIGC</sequence>
<gene>
    <name evidence="2" type="ORF">IFDJLNFL_4757</name>
    <name evidence="3" type="ORF">MTDSW087_03913</name>
</gene>
<dbReference type="Proteomes" id="UP001055303">
    <property type="component" value="Unassembled WGS sequence"/>
</dbReference>
<name>A0A564G1S7_9HYPH</name>
<feature type="signal peptide" evidence="1">
    <location>
        <begin position="1"/>
        <end position="19"/>
    </location>
</feature>
<dbReference type="EMBL" id="BPQI01000172">
    <property type="protein sequence ID" value="GJD58831.1"/>
    <property type="molecule type" value="Genomic_DNA"/>
</dbReference>
<dbReference type="EMBL" id="CABFVH010000029">
    <property type="protein sequence ID" value="VUF14197.1"/>
    <property type="molecule type" value="Genomic_DNA"/>
</dbReference>
<evidence type="ECO:0000313" key="3">
    <source>
        <dbReference type="EMBL" id="VUF14197.1"/>
    </source>
</evidence>
<accession>A0A564G1S7</accession>
<dbReference type="Proteomes" id="UP000401717">
    <property type="component" value="Unassembled WGS sequence"/>
</dbReference>
<dbReference type="OrthoDB" id="8005271at2"/>
<evidence type="ECO:0000313" key="4">
    <source>
        <dbReference type="Proteomes" id="UP000401717"/>
    </source>
</evidence>
<dbReference type="AlphaFoldDB" id="A0A564G1S7"/>
<evidence type="ECO:0000256" key="1">
    <source>
        <dbReference type="SAM" id="SignalP"/>
    </source>
</evidence>
<feature type="chain" id="PRO_5022181637" evidence="1">
    <location>
        <begin position="20"/>
        <end position="91"/>
    </location>
</feature>
<reference evidence="2" key="2">
    <citation type="journal article" date="2021" name="Front. Microbiol.">
        <title>Comprehensive Comparative Genomics and Phenotyping of Methylobacterium Species.</title>
        <authorList>
            <person name="Alessa O."/>
            <person name="Ogura Y."/>
            <person name="Fujitani Y."/>
            <person name="Takami H."/>
            <person name="Hayashi T."/>
            <person name="Sahin N."/>
            <person name="Tani A."/>
        </authorList>
    </citation>
    <scope>NUCLEOTIDE SEQUENCE</scope>
    <source>
        <strain evidence="2">DSM 22415</strain>
    </source>
</reference>
<keyword evidence="5" id="KW-1185">Reference proteome</keyword>
<proteinExistence type="predicted"/>
<keyword evidence="1" id="KW-0732">Signal</keyword>
<dbReference type="RefSeq" id="WP_144766571.1">
    <property type="nucleotide sequence ID" value="NZ_BPQI01000172.1"/>
</dbReference>
<evidence type="ECO:0000313" key="2">
    <source>
        <dbReference type="EMBL" id="GJD58831.1"/>
    </source>
</evidence>
<reference evidence="3 4" key="1">
    <citation type="submission" date="2019-06" db="EMBL/GenBank/DDBJ databases">
        <authorList>
            <person name="Rodrigo-Torres L."/>
            <person name="Arahal R. D."/>
            <person name="Lucena T."/>
        </authorList>
    </citation>
    <scope>NUCLEOTIDE SEQUENCE [LARGE SCALE GENOMIC DNA]</scope>
    <source>
        <strain evidence="3 4">SW08-7</strain>
    </source>
</reference>